<dbReference type="Pfam" id="PF03180">
    <property type="entry name" value="Lipoprotein_9"/>
    <property type="match status" value="1"/>
</dbReference>
<keyword evidence="4" id="KW-0472">Membrane</keyword>
<evidence type="ECO:0000313" key="7">
    <source>
        <dbReference type="EMBL" id="CRY83472.1"/>
    </source>
</evidence>
<dbReference type="AlphaFoldDB" id="A0A0H5P712"/>
<keyword evidence="7" id="KW-0614">Plasmid</keyword>
<reference evidence="8" key="1">
    <citation type="submission" date="2015-03" db="EMBL/GenBank/DDBJ databases">
        <authorList>
            <consortium name="Pathogen Informatics"/>
        </authorList>
    </citation>
    <scope>NUCLEOTIDE SEQUENCE [LARGE SCALE GENOMIC DNA]</scope>
    <source>
        <strain evidence="8">NCTC11134</strain>
        <plasmid evidence="8">2</plasmid>
    </source>
</reference>
<evidence type="ECO:0000256" key="4">
    <source>
        <dbReference type="ARBA" id="ARBA00023136"/>
    </source>
</evidence>
<geneLocation type="plasmid" evidence="7">
    <name>2</name>
</geneLocation>
<dbReference type="CDD" id="cd13596">
    <property type="entry name" value="PBP2_lipoprotein_GmpC"/>
    <property type="match status" value="1"/>
</dbReference>
<evidence type="ECO:0000313" key="8">
    <source>
        <dbReference type="Proteomes" id="UP000057820"/>
    </source>
</evidence>
<dbReference type="PANTHER" id="PTHR30429:SF3">
    <property type="entry name" value="LIPOPROTEIN"/>
    <property type="match status" value="1"/>
</dbReference>
<keyword evidence="6 7" id="KW-0449">Lipoprotein</keyword>
<dbReference type="GO" id="GO:0016020">
    <property type="term" value="C:membrane"/>
    <property type="evidence" value="ECO:0007669"/>
    <property type="project" value="UniProtKB-SubCell"/>
</dbReference>
<name>A0A0H5P712_NOCFR</name>
<evidence type="ECO:0000256" key="3">
    <source>
        <dbReference type="ARBA" id="ARBA00022729"/>
    </source>
</evidence>
<keyword evidence="5" id="KW-0564">Palmitate</keyword>
<dbReference type="RefSeq" id="WP_086842428.1">
    <property type="nucleotide sequence ID" value="NZ_CAACYE020000001.1"/>
</dbReference>
<evidence type="ECO:0000256" key="1">
    <source>
        <dbReference type="ARBA" id="ARBA00004635"/>
    </source>
</evidence>
<evidence type="ECO:0000256" key="6">
    <source>
        <dbReference type="ARBA" id="ARBA00023288"/>
    </source>
</evidence>
<protein>
    <submittedName>
        <fullName evidence="7">D-methionine-binding lipoprotein metQ</fullName>
    </submittedName>
</protein>
<accession>A0A0H5P712</accession>
<proteinExistence type="inferred from homology"/>
<keyword evidence="3" id="KW-0732">Signal</keyword>
<dbReference type="EMBL" id="LN868939">
    <property type="protein sequence ID" value="CRY83472.1"/>
    <property type="molecule type" value="Genomic_DNA"/>
</dbReference>
<gene>
    <name evidence="7" type="primary">metQ</name>
    <name evidence="7" type="ORF">ERS450000_05511</name>
</gene>
<comment type="similarity">
    <text evidence="2">Belongs to the NlpA lipoprotein family.</text>
</comment>
<organism evidence="7 8">
    <name type="scientific">Nocardia farcinica</name>
    <dbReference type="NCBI Taxonomy" id="37329"/>
    <lineage>
        <taxon>Bacteria</taxon>
        <taxon>Bacillati</taxon>
        <taxon>Actinomycetota</taxon>
        <taxon>Actinomycetes</taxon>
        <taxon>Mycobacteriales</taxon>
        <taxon>Nocardiaceae</taxon>
        <taxon>Nocardia</taxon>
    </lineage>
</organism>
<evidence type="ECO:0000256" key="5">
    <source>
        <dbReference type="ARBA" id="ARBA00023139"/>
    </source>
</evidence>
<dbReference type="SUPFAM" id="SSF53850">
    <property type="entry name" value="Periplasmic binding protein-like II"/>
    <property type="match status" value="1"/>
</dbReference>
<dbReference type="PANTHER" id="PTHR30429">
    <property type="entry name" value="D-METHIONINE-BINDING LIPOPROTEIN METQ"/>
    <property type="match status" value="1"/>
</dbReference>
<dbReference type="Gene3D" id="3.40.190.10">
    <property type="entry name" value="Periplasmic binding protein-like II"/>
    <property type="match status" value="2"/>
</dbReference>
<dbReference type="InterPro" id="IPR004872">
    <property type="entry name" value="Lipoprotein_NlpA"/>
</dbReference>
<dbReference type="Proteomes" id="UP000057820">
    <property type="component" value="Plasmid 2"/>
</dbReference>
<comment type="subcellular location">
    <subcellularLocation>
        <location evidence="1">Membrane</location>
        <topology evidence="1">Lipid-anchor</topology>
    </subcellularLocation>
</comment>
<dbReference type="KEGG" id="nfr:ERS450000_05511"/>
<evidence type="ECO:0000256" key="2">
    <source>
        <dbReference type="ARBA" id="ARBA00008973"/>
    </source>
</evidence>
<sequence length="303" mass="32666">MVWSPTTTILEHALRFPRVLTVTALVAAATLGLTACGADEANSGDVVRIGTTESDPSWDVFEQKAREQGITLQITNYSDYSQPNIALSQRQIDVNLFQHLQFLGEYNVANNADLTPIGATQIVPLGLYSKKHTSLADIPAGGEIAVPNDPSNQARALFVLQAAGLVKLSSDTRTPSPADIDRDASKVRVTPVDAAQTALSLNSVDGSVINNTFLERSGVDPKSALFKDDPSSPGAEPYINAFVTRAEDKDDPTYQKLVEIWHDPQVQAAVAESSKGTSVEVRRSGAELEQILQRVQQTIRDGQ</sequence>